<dbReference type="AlphaFoldDB" id="A0A2R6QHQ1"/>
<evidence type="ECO:0000313" key="3">
    <source>
        <dbReference type="Proteomes" id="UP000241394"/>
    </source>
</evidence>
<dbReference type="Gramene" id="PSS08106">
    <property type="protein sequence ID" value="PSS08106"/>
    <property type="gene ID" value="CEY00_Acc18475"/>
</dbReference>
<feature type="region of interest" description="Disordered" evidence="1">
    <location>
        <begin position="98"/>
        <end position="134"/>
    </location>
</feature>
<dbReference type="Proteomes" id="UP000241394">
    <property type="component" value="Chromosome LG16"/>
</dbReference>
<comment type="caution">
    <text evidence="2">The sequence shown here is derived from an EMBL/GenBank/DDBJ whole genome shotgun (WGS) entry which is preliminary data.</text>
</comment>
<gene>
    <name evidence="2" type="ORF">CEY00_Acc18475</name>
</gene>
<organism evidence="2 3">
    <name type="scientific">Actinidia chinensis var. chinensis</name>
    <name type="common">Chinese soft-hair kiwi</name>
    <dbReference type="NCBI Taxonomy" id="1590841"/>
    <lineage>
        <taxon>Eukaryota</taxon>
        <taxon>Viridiplantae</taxon>
        <taxon>Streptophyta</taxon>
        <taxon>Embryophyta</taxon>
        <taxon>Tracheophyta</taxon>
        <taxon>Spermatophyta</taxon>
        <taxon>Magnoliopsida</taxon>
        <taxon>eudicotyledons</taxon>
        <taxon>Gunneridae</taxon>
        <taxon>Pentapetalae</taxon>
        <taxon>asterids</taxon>
        <taxon>Ericales</taxon>
        <taxon>Actinidiaceae</taxon>
        <taxon>Actinidia</taxon>
    </lineage>
</organism>
<accession>A0A2R6QHQ1</accession>
<dbReference type="InParanoid" id="A0A2R6QHQ1"/>
<feature type="region of interest" description="Disordered" evidence="1">
    <location>
        <begin position="239"/>
        <end position="258"/>
    </location>
</feature>
<reference evidence="3" key="2">
    <citation type="journal article" date="2018" name="BMC Genomics">
        <title>A manually annotated Actinidia chinensis var. chinensis (kiwifruit) genome highlights the challenges associated with draft genomes and gene prediction in plants.</title>
        <authorList>
            <person name="Pilkington S.M."/>
            <person name="Crowhurst R."/>
            <person name="Hilario E."/>
            <person name="Nardozza S."/>
            <person name="Fraser L."/>
            <person name="Peng Y."/>
            <person name="Gunaseelan K."/>
            <person name="Simpson R."/>
            <person name="Tahir J."/>
            <person name="Deroles S.C."/>
            <person name="Templeton K."/>
            <person name="Luo Z."/>
            <person name="Davy M."/>
            <person name="Cheng C."/>
            <person name="McNeilage M."/>
            <person name="Scaglione D."/>
            <person name="Liu Y."/>
            <person name="Zhang Q."/>
            <person name="Datson P."/>
            <person name="De Silva N."/>
            <person name="Gardiner S.E."/>
            <person name="Bassett H."/>
            <person name="Chagne D."/>
            <person name="McCallum J."/>
            <person name="Dzierzon H."/>
            <person name="Deng C."/>
            <person name="Wang Y.Y."/>
            <person name="Barron L."/>
            <person name="Manako K."/>
            <person name="Bowen J."/>
            <person name="Foster T.M."/>
            <person name="Erridge Z.A."/>
            <person name="Tiffin H."/>
            <person name="Waite C.N."/>
            <person name="Davies K.M."/>
            <person name="Grierson E.P."/>
            <person name="Laing W.A."/>
            <person name="Kirk R."/>
            <person name="Chen X."/>
            <person name="Wood M."/>
            <person name="Montefiori M."/>
            <person name="Brummell D.A."/>
            <person name="Schwinn K.E."/>
            <person name="Catanach A."/>
            <person name="Fullerton C."/>
            <person name="Li D."/>
            <person name="Meiyalaghan S."/>
            <person name="Nieuwenhuizen N."/>
            <person name="Read N."/>
            <person name="Prakash R."/>
            <person name="Hunter D."/>
            <person name="Zhang H."/>
            <person name="McKenzie M."/>
            <person name="Knabel M."/>
            <person name="Harris A."/>
            <person name="Allan A.C."/>
            <person name="Gleave A."/>
            <person name="Chen A."/>
            <person name="Janssen B.J."/>
            <person name="Plunkett B."/>
            <person name="Ampomah-Dwamena C."/>
            <person name="Voogd C."/>
            <person name="Leif D."/>
            <person name="Lafferty D."/>
            <person name="Souleyre E.J.F."/>
            <person name="Varkonyi-Gasic E."/>
            <person name="Gambi F."/>
            <person name="Hanley J."/>
            <person name="Yao J.L."/>
            <person name="Cheung J."/>
            <person name="David K.M."/>
            <person name="Warren B."/>
            <person name="Marsh K."/>
            <person name="Snowden K.C."/>
            <person name="Lin-Wang K."/>
            <person name="Brian L."/>
            <person name="Martinez-Sanchez M."/>
            <person name="Wang M."/>
            <person name="Ileperuma N."/>
            <person name="Macnee N."/>
            <person name="Campin R."/>
            <person name="McAtee P."/>
            <person name="Drummond R.S.M."/>
            <person name="Espley R.V."/>
            <person name="Ireland H.S."/>
            <person name="Wu R."/>
            <person name="Atkinson R.G."/>
            <person name="Karunairetnam S."/>
            <person name="Bulley S."/>
            <person name="Chunkath S."/>
            <person name="Hanley Z."/>
            <person name="Storey R."/>
            <person name="Thrimawithana A.H."/>
            <person name="Thomson S."/>
            <person name="David C."/>
            <person name="Testolin R."/>
            <person name="Huang H."/>
            <person name="Hellens R.P."/>
            <person name="Schaffer R.J."/>
        </authorList>
    </citation>
    <scope>NUCLEOTIDE SEQUENCE [LARGE SCALE GENOMIC DNA]</scope>
    <source>
        <strain evidence="3">cv. Red5</strain>
    </source>
</reference>
<dbReference type="EMBL" id="NKQK01000016">
    <property type="protein sequence ID" value="PSS08106.1"/>
    <property type="molecule type" value="Genomic_DNA"/>
</dbReference>
<reference evidence="2 3" key="1">
    <citation type="submission" date="2017-07" db="EMBL/GenBank/DDBJ databases">
        <title>An improved, manually edited Actinidia chinensis var. chinensis (kiwifruit) genome highlights the challenges associated with draft genomes and gene prediction in plants.</title>
        <authorList>
            <person name="Pilkington S."/>
            <person name="Crowhurst R."/>
            <person name="Hilario E."/>
            <person name="Nardozza S."/>
            <person name="Fraser L."/>
            <person name="Peng Y."/>
            <person name="Gunaseelan K."/>
            <person name="Simpson R."/>
            <person name="Tahir J."/>
            <person name="Deroles S."/>
            <person name="Templeton K."/>
            <person name="Luo Z."/>
            <person name="Davy M."/>
            <person name="Cheng C."/>
            <person name="Mcneilage M."/>
            <person name="Scaglione D."/>
            <person name="Liu Y."/>
            <person name="Zhang Q."/>
            <person name="Datson P."/>
            <person name="De Silva N."/>
            <person name="Gardiner S."/>
            <person name="Bassett H."/>
            <person name="Chagne D."/>
            <person name="Mccallum J."/>
            <person name="Dzierzon H."/>
            <person name="Deng C."/>
            <person name="Wang Y.-Y."/>
            <person name="Barron N."/>
            <person name="Manako K."/>
            <person name="Bowen J."/>
            <person name="Foster T."/>
            <person name="Erridge Z."/>
            <person name="Tiffin H."/>
            <person name="Waite C."/>
            <person name="Davies K."/>
            <person name="Grierson E."/>
            <person name="Laing W."/>
            <person name="Kirk R."/>
            <person name="Chen X."/>
            <person name="Wood M."/>
            <person name="Montefiori M."/>
            <person name="Brummell D."/>
            <person name="Schwinn K."/>
            <person name="Catanach A."/>
            <person name="Fullerton C."/>
            <person name="Li D."/>
            <person name="Meiyalaghan S."/>
            <person name="Nieuwenhuizen N."/>
            <person name="Read N."/>
            <person name="Prakash R."/>
            <person name="Hunter D."/>
            <person name="Zhang H."/>
            <person name="Mckenzie M."/>
            <person name="Knabel M."/>
            <person name="Harris A."/>
            <person name="Allan A."/>
            <person name="Chen A."/>
            <person name="Janssen B."/>
            <person name="Plunkett B."/>
            <person name="Dwamena C."/>
            <person name="Voogd C."/>
            <person name="Leif D."/>
            <person name="Lafferty D."/>
            <person name="Souleyre E."/>
            <person name="Varkonyi-Gasic E."/>
            <person name="Gambi F."/>
            <person name="Hanley J."/>
            <person name="Yao J.-L."/>
            <person name="Cheung J."/>
            <person name="David K."/>
            <person name="Warren B."/>
            <person name="Marsh K."/>
            <person name="Snowden K."/>
            <person name="Lin-Wang K."/>
            <person name="Brian L."/>
            <person name="Martinez-Sanchez M."/>
            <person name="Wang M."/>
            <person name="Ileperuma N."/>
            <person name="Macnee N."/>
            <person name="Campin R."/>
            <person name="Mcatee P."/>
            <person name="Drummond R."/>
            <person name="Espley R."/>
            <person name="Ireland H."/>
            <person name="Wu R."/>
            <person name="Atkinson R."/>
            <person name="Karunairetnam S."/>
            <person name="Bulley S."/>
            <person name="Chunkath S."/>
            <person name="Hanley Z."/>
            <person name="Storey R."/>
            <person name="Thrimawithana A."/>
            <person name="Thomson S."/>
            <person name="David C."/>
            <person name="Testolin R."/>
        </authorList>
    </citation>
    <scope>NUCLEOTIDE SEQUENCE [LARGE SCALE GENOMIC DNA]</scope>
    <source>
        <strain evidence="3">cv. Red5</strain>
        <tissue evidence="2">Young leaf</tissue>
    </source>
</reference>
<name>A0A2R6QHQ1_ACTCC</name>
<keyword evidence="3" id="KW-1185">Reference proteome</keyword>
<feature type="compositionally biased region" description="Basic and acidic residues" evidence="1">
    <location>
        <begin position="122"/>
        <end position="134"/>
    </location>
</feature>
<feature type="region of interest" description="Disordered" evidence="1">
    <location>
        <begin position="1"/>
        <end position="57"/>
    </location>
</feature>
<dbReference type="OrthoDB" id="10503069at2759"/>
<feature type="compositionally biased region" description="Basic and acidic residues" evidence="1">
    <location>
        <begin position="240"/>
        <end position="258"/>
    </location>
</feature>
<protein>
    <submittedName>
        <fullName evidence="2">Histone H1.4 like</fullName>
    </submittedName>
</protein>
<dbReference type="STRING" id="1590841.A0A2R6QHQ1"/>
<evidence type="ECO:0000256" key="1">
    <source>
        <dbReference type="SAM" id="MobiDB-lite"/>
    </source>
</evidence>
<feature type="compositionally biased region" description="Basic and acidic residues" evidence="1">
    <location>
        <begin position="44"/>
        <end position="54"/>
    </location>
</feature>
<proteinExistence type="predicted"/>
<feature type="compositionally biased region" description="Polar residues" evidence="1">
    <location>
        <begin position="25"/>
        <end position="34"/>
    </location>
</feature>
<evidence type="ECO:0000313" key="2">
    <source>
        <dbReference type="EMBL" id="PSS08106.1"/>
    </source>
</evidence>
<sequence length="391" mass="42790">MPNRTKVEDFENSIPSWVSEHLGETSMTTEVNQHPPTPPEESSPQEKRSDHGEDPDMSGIRVEIALLQGEARKKGHFKILAVLDTRTFHKYFAPNRVKMSSNGGTVEGNVGGRATASTGDASESRHSRDVPRHDVPSRDDLVEFIRIIRKEMRRVLPRVPNLTLLRWLGGKVQDPILGSAPSSSSSSSDSRLGFQSDFELSPELRPDAMSKRIKLNQLAKTMAKKVAISSTKGVMISEKCPQDKVSESPSKKGALDDGSKGKQVALLLEAKKAKTSKGEQRLYGPLIPREGSLAKPIPSKVLGPQASVMARAAMVEKNLAGVILPADNEKVDKLTFDQVVTTFIHIMGQGVILGSSLAVRRRDFAESANNLAPLHNLSSWRWSVLKIGLLN</sequence>